<feature type="coiled-coil region" evidence="1">
    <location>
        <begin position="119"/>
        <end position="186"/>
    </location>
</feature>
<evidence type="ECO:0000259" key="2">
    <source>
        <dbReference type="Pfam" id="PF01548"/>
    </source>
</evidence>
<proteinExistence type="predicted"/>
<comment type="caution">
    <text evidence="4">The sequence shown here is derived from an EMBL/GenBank/DDBJ whole genome shotgun (WGS) entry which is preliminary data.</text>
</comment>
<evidence type="ECO:0000313" key="5">
    <source>
        <dbReference type="Proteomes" id="UP001589733"/>
    </source>
</evidence>
<reference evidence="4 5" key="1">
    <citation type="submission" date="2024-09" db="EMBL/GenBank/DDBJ databases">
        <authorList>
            <person name="Sun Q."/>
            <person name="Mori K."/>
        </authorList>
    </citation>
    <scope>NUCLEOTIDE SEQUENCE [LARGE SCALE GENOMIC DNA]</scope>
    <source>
        <strain evidence="4 5">JCM 13503</strain>
    </source>
</reference>
<dbReference type="RefSeq" id="WP_380004504.1">
    <property type="nucleotide sequence ID" value="NZ_JBHLYR010000005.1"/>
</dbReference>
<evidence type="ECO:0000259" key="3">
    <source>
        <dbReference type="Pfam" id="PF02371"/>
    </source>
</evidence>
<dbReference type="Pfam" id="PF01548">
    <property type="entry name" value="DEDD_Tnp_IS110"/>
    <property type="match status" value="1"/>
</dbReference>
<sequence length="314" mass="34500">MIILGLDPHPSTHTAVALDARGVVLDSLSVQNDCDGLNQLWLWSVQFEDHCWAIEGAGNRYVAPLLALLCASEQSVYHIHPSLTSQYRARRGKKKNDLVDAENVARVLLANPQLPPYQLSTQRTRLQELSRTRDKLAQQRKANQMMLEALPDTTAASLSTALQAVLTSLEAALKELEHAMATLVAQVAPSLLTLQGIGVVLAGTVLAEMGDIQRFEDVHHFASYCGAAPVERGSGKNTRWCVNVGGNRQLNRVLHLMALTRLRCDERTKTFVAKKEQEGKTKRAALRALKTHLARELYRTLQASHVGGPIPAPS</sequence>
<dbReference type="NCBIfam" id="NF033542">
    <property type="entry name" value="transpos_IS110"/>
    <property type="match status" value="1"/>
</dbReference>
<keyword evidence="1" id="KW-0175">Coiled coil</keyword>
<gene>
    <name evidence="4" type="ORF">ACFFLM_00740</name>
</gene>
<dbReference type="EMBL" id="JBHLYR010000005">
    <property type="protein sequence ID" value="MFB9990515.1"/>
    <property type="molecule type" value="Genomic_DNA"/>
</dbReference>
<keyword evidence="5" id="KW-1185">Reference proteome</keyword>
<protein>
    <submittedName>
        <fullName evidence="4">IS110 family transposase</fullName>
    </submittedName>
</protein>
<dbReference type="PANTHER" id="PTHR33055:SF16">
    <property type="entry name" value="TRANSPOSASE FOR INSERTION SEQUENCE ELEMENT IS1547"/>
    <property type="match status" value="1"/>
</dbReference>
<dbReference type="PANTHER" id="PTHR33055">
    <property type="entry name" value="TRANSPOSASE FOR INSERTION SEQUENCE ELEMENT IS1111A"/>
    <property type="match status" value="1"/>
</dbReference>
<organism evidence="4 5">
    <name type="scientific">Deinococcus oregonensis</name>
    <dbReference type="NCBI Taxonomy" id="1805970"/>
    <lineage>
        <taxon>Bacteria</taxon>
        <taxon>Thermotogati</taxon>
        <taxon>Deinococcota</taxon>
        <taxon>Deinococci</taxon>
        <taxon>Deinococcales</taxon>
        <taxon>Deinococcaceae</taxon>
        <taxon>Deinococcus</taxon>
    </lineage>
</organism>
<dbReference type="Pfam" id="PF02371">
    <property type="entry name" value="Transposase_20"/>
    <property type="match status" value="1"/>
</dbReference>
<feature type="domain" description="Transposase IS110-like N-terminal" evidence="2">
    <location>
        <begin position="4"/>
        <end position="149"/>
    </location>
</feature>
<feature type="domain" description="Transposase IS116/IS110/IS902 C-terminal" evidence="3">
    <location>
        <begin position="191"/>
        <end position="272"/>
    </location>
</feature>
<accession>A0ABV6AUX9</accession>
<dbReference type="Proteomes" id="UP001589733">
    <property type="component" value="Unassembled WGS sequence"/>
</dbReference>
<dbReference type="InterPro" id="IPR047650">
    <property type="entry name" value="Transpos_IS110"/>
</dbReference>
<evidence type="ECO:0000313" key="4">
    <source>
        <dbReference type="EMBL" id="MFB9990515.1"/>
    </source>
</evidence>
<dbReference type="InterPro" id="IPR003346">
    <property type="entry name" value="Transposase_20"/>
</dbReference>
<dbReference type="InterPro" id="IPR002525">
    <property type="entry name" value="Transp_IS110-like_N"/>
</dbReference>
<name>A0ABV6AUX9_9DEIO</name>
<evidence type="ECO:0000256" key="1">
    <source>
        <dbReference type="SAM" id="Coils"/>
    </source>
</evidence>